<reference evidence="1" key="1">
    <citation type="journal article" date="2022" name="bioRxiv">
        <title>Sequencing and chromosome-scale assembly of the giantPleurodeles waltlgenome.</title>
        <authorList>
            <person name="Brown T."/>
            <person name="Elewa A."/>
            <person name="Iarovenko S."/>
            <person name="Subramanian E."/>
            <person name="Araus A.J."/>
            <person name="Petzold A."/>
            <person name="Susuki M."/>
            <person name="Suzuki K.-i.T."/>
            <person name="Hayashi T."/>
            <person name="Toyoda A."/>
            <person name="Oliveira C."/>
            <person name="Osipova E."/>
            <person name="Leigh N.D."/>
            <person name="Simon A."/>
            <person name="Yun M.H."/>
        </authorList>
    </citation>
    <scope>NUCLEOTIDE SEQUENCE</scope>
    <source>
        <strain evidence="1">20211129_DDA</strain>
        <tissue evidence="1">Liver</tissue>
    </source>
</reference>
<organism evidence="1 2">
    <name type="scientific">Pleurodeles waltl</name>
    <name type="common">Iberian ribbed newt</name>
    <dbReference type="NCBI Taxonomy" id="8319"/>
    <lineage>
        <taxon>Eukaryota</taxon>
        <taxon>Metazoa</taxon>
        <taxon>Chordata</taxon>
        <taxon>Craniata</taxon>
        <taxon>Vertebrata</taxon>
        <taxon>Euteleostomi</taxon>
        <taxon>Amphibia</taxon>
        <taxon>Batrachia</taxon>
        <taxon>Caudata</taxon>
        <taxon>Salamandroidea</taxon>
        <taxon>Salamandridae</taxon>
        <taxon>Pleurodelinae</taxon>
        <taxon>Pleurodeles</taxon>
    </lineage>
</organism>
<protein>
    <submittedName>
        <fullName evidence="1">Uncharacterized protein</fullName>
    </submittedName>
</protein>
<dbReference type="PROSITE" id="PS00141">
    <property type="entry name" value="ASP_PROTEASE"/>
    <property type="match status" value="1"/>
</dbReference>
<dbReference type="AlphaFoldDB" id="A0AAV7W8Z8"/>
<evidence type="ECO:0000313" key="1">
    <source>
        <dbReference type="EMBL" id="KAJ1209848.1"/>
    </source>
</evidence>
<dbReference type="GO" id="GO:0004190">
    <property type="term" value="F:aspartic-type endopeptidase activity"/>
    <property type="evidence" value="ECO:0007669"/>
    <property type="project" value="InterPro"/>
</dbReference>
<keyword evidence="2" id="KW-1185">Reference proteome</keyword>
<dbReference type="InterPro" id="IPR001969">
    <property type="entry name" value="Aspartic_peptidase_AS"/>
</dbReference>
<proteinExistence type="predicted"/>
<dbReference type="InterPro" id="IPR021109">
    <property type="entry name" value="Peptidase_aspartic_dom_sf"/>
</dbReference>
<comment type="caution">
    <text evidence="1">The sequence shown here is derived from an EMBL/GenBank/DDBJ whole genome shotgun (WGS) entry which is preliminary data.</text>
</comment>
<dbReference type="EMBL" id="JANPWB010000002">
    <property type="protein sequence ID" value="KAJ1209848.1"/>
    <property type="molecule type" value="Genomic_DNA"/>
</dbReference>
<dbReference type="SUPFAM" id="SSF50630">
    <property type="entry name" value="Acid proteases"/>
    <property type="match status" value="1"/>
</dbReference>
<dbReference type="GO" id="GO:0006508">
    <property type="term" value="P:proteolysis"/>
    <property type="evidence" value="ECO:0007669"/>
    <property type="project" value="InterPro"/>
</dbReference>
<gene>
    <name evidence="1" type="ORF">NDU88_005220</name>
</gene>
<dbReference type="Gene3D" id="2.40.70.10">
    <property type="entry name" value="Acid Proteases"/>
    <property type="match status" value="1"/>
</dbReference>
<dbReference type="Proteomes" id="UP001066276">
    <property type="component" value="Chromosome 1_2"/>
</dbReference>
<accession>A0AAV7W8Z8</accession>
<name>A0AAV7W8Z8_PLEWA</name>
<sequence length="171" mass="18315">MWCGGPAPHPTTCPAWGKICSACGKLNHFAKVCKSAPKQANNPTRNTVKMVETTLAQDSDSDMDNDQHTIHVVHAVRGRRLPTCTVIVKGSPAQALVDTGASINLMAIDIYNNLSQPLPALRPTNIQIFAFGNSRPLDIAGLFTTNITHDNTETATKVYVSKDGTGFLPGC</sequence>
<evidence type="ECO:0000313" key="2">
    <source>
        <dbReference type="Proteomes" id="UP001066276"/>
    </source>
</evidence>